<proteinExistence type="predicted"/>
<name>X1DD99_9ZZZZ</name>
<reference evidence="1" key="1">
    <citation type="journal article" date="2014" name="Front. Microbiol.">
        <title>High frequency of phylogenetically diverse reductive dehalogenase-homologous genes in deep subseafloor sedimentary metagenomes.</title>
        <authorList>
            <person name="Kawai M."/>
            <person name="Futagami T."/>
            <person name="Toyoda A."/>
            <person name="Takaki Y."/>
            <person name="Nishi S."/>
            <person name="Hori S."/>
            <person name="Arai W."/>
            <person name="Tsubouchi T."/>
            <person name="Morono Y."/>
            <person name="Uchiyama I."/>
            <person name="Ito T."/>
            <person name="Fujiyama A."/>
            <person name="Inagaki F."/>
            <person name="Takami H."/>
        </authorList>
    </citation>
    <scope>NUCLEOTIDE SEQUENCE</scope>
    <source>
        <strain evidence="1">Expedition CK06-06</strain>
    </source>
</reference>
<sequence>TAYSHTAGSRGGGDVCAPQVAYEPGYLPGNMDFQRAQRSQY</sequence>
<organism evidence="1">
    <name type="scientific">marine sediment metagenome</name>
    <dbReference type="NCBI Taxonomy" id="412755"/>
    <lineage>
        <taxon>unclassified sequences</taxon>
        <taxon>metagenomes</taxon>
        <taxon>ecological metagenomes</taxon>
    </lineage>
</organism>
<feature type="non-terminal residue" evidence="1">
    <location>
        <position position="1"/>
    </location>
</feature>
<gene>
    <name evidence="1" type="ORF">S03H2_08540</name>
</gene>
<comment type="caution">
    <text evidence="1">The sequence shown here is derived from an EMBL/GenBank/DDBJ whole genome shotgun (WGS) entry which is preliminary data.</text>
</comment>
<evidence type="ECO:0000313" key="1">
    <source>
        <dbReference type="EMBL" id="GAH18776.1"/>
    </source>
</evidence>
<protein>
    <submittedName>
        <fullName evidence="1">Uncharacterized protein</fullName>
    </submittedName>
</protein>
<dbReference type="EMBL" id="BARU01004170">
    <property type="protein sequence ID" value="GAH18776.1"/>
    <property type="molecule type" value="Genomic_DNA"/>
</dbReference>
<dbReference type="AlphaFoldDB" id="X1DD99"/>
<accession>X1DD99</accession>